<evidence type="ECO:0000313" key="2">
    <source>
        <dbReference type="EMBL" id="KCW66782.1"/>
    </source>
</evidence>
<dbReference type="EMBL" id="KK198758">
    <property type="protein sequence ID" value="KCW66782.1"/>
    <property type="molecule type" value="Genomic_DNA"/>
</dbReference>
<dbReference type="InParanoid" id="A0A059BKN1"/>
<proteinExistence type="predicted"/>
<evidence type="ECO:0000256" key="1">
    <source>
        <dbReference type="SAM" id="MobiDB-lite"/>
    </source>
</evidence>
<dbReference type="PANTHER" id="PTHR46951">
    <property type="entry name" value="BED-TYPE DOMAIN-CONTAINING PROTEIN"/>
    <property type="match status" value="1"/>
</dbReference>
<name>A0A059BKN1_EUCGR</name>
<reference evidence="2" key="1">
    <citation type="submission" date="2013-07" db="EMBL/GenBank/DDBJ databases">
        <title>The genome of Eucalyptus grandis.</title>
        <authorList>
            <person name="Schmutz J."/>
            <person name="Hayes R."/>
            <person name="Myburg A."/>
            <person name="Tuskan G."/>
            <person name="Grattapaglia D."/>
            <person name="Rokhsar D.S."/>
        </authorList>
    </citation>
    <scope>NUCLEOTIDE SEQUENCE</scope>
    <source>
        <tissue evidence="2">Leaf extractions</tissue>
    </source>
</reference>
<protein>
    <recommendedName>
        <fullName evidence="3">BED-type domain-containing protein</fullName>
    </recommendedName>
</protein>
<dbReference type="Gramene" id="KCW66782">
    <property type="protein sequence ID" value="KCW66782"/>
    <property type="gene ID" value="EUGRSUZ_F00547"/>
</dbReference>
<dbReference type="AlphaFoldDB" id="A0A059BKN1"/>
<accession>A0A059BKN1</accession>
<evidence type="ECO:0008006" key="3">
    <source>
        <dbReference type="Google" id="ProtNLM"/>
    </source>
</evidence>
<sequence length="237" mass="27218">MPRVKDIAWKFVTRLEGEKWCCPYCETEYAGKVTRVKSHFLKHPNKGIAPCKKVPEHISMLMELLQNQDRNKEDIAWKFIDRLEDNKWRCHYCRDEFFGDLTGVKGHLLKVPNEGNSVCTEVPGHVRTLMQSLLDEVAEEESREVAQEQSREAHGQSSVEPKSRDMPTQAEVAEEESRGANCQFPTEPESRDTLPPDVLWSPQSLELVKHLFLMPEGELQETLPMQSPAQNSHGMFT</sequence>
<organism evidence="2">
    <name type="scientific">Eucalyptus grandis</name>
    <name type="common">Flooded gum</name>
    <dbReference type="NCBI Taxonomy" id="71139"/>
    <lineage>
        <taxon>Eukaryota</taxon>
        <taxon>Viridiplantae</taxon>
        <taxon>Streptophyta</taxon>
        <taxon>Embryophyta</taxon>
        <taxon>Tracheophyta</taxon>
        <taxon>Spermatophyta</taxon>
        <taxon>Magnoliopsida</taxon>
        <taxon>eudicotyledons</taxon>
        <taxon>Gunneridae</taxon>
        <taxon>Pentapetalae</taxon>
        <taxon>rosids</taxon>
        <taxon>malvids</taxon>
        <taxon>Myrtales</taxon>
        <taxon>Myrtaceae</taxon>
        <taxon>Myrtoideae</taxon>
        <taxon>Eucalypteae</taxon>
        <taxon>Eucalyptus</taxon>
    </lineage>
</organism>
<feature type="region of interest" description="Disordered" evidence="1">
    <location>
        <begin position="141"/>
        <end position="196"/>
    </location>
</feature>
<gene>
    <name evidence="2" type="ORF">EUGRSUZ_F00547</name>
</gene>
<feature type="compositionally biased region" description="Basic and acidic residues" evidence="1">
    <location>
        <begin position="143"/>
        <end position="154"/>
    </location>
</feature>
<dbReference type="PANTHER" id="PTHR46951:SF2">
    <property type="entry name" value="BED-TYPE DOMAIN-CONTAINING PROTEIN"/>
    <property type="match status" value="1"/>
</dbReference>